<reference evidence="13 14" key="1">
    <citation type="journal article" date="2019" name="Int. J. Syst. Evol. Microbiol.">
        <title>The Global Catalogue of Microorganisms (GCM) 10K type strain sequencing project: providing services to taxonomists for standard genome sequencing and annotation.</title>
        <authorList>
            <consortium name="The Broad Institute Genomics Platform"/>
            <consortium name="The Broad Institute Genome Sequencing Center for Infectious Disease"/>
            <person name="Wu L."/>
            <person name="Ma J."/>
        </authorList>
    </citation>
    <scope>NUCLEOTIDE SEQUENCE [LARGE SCALE GENOMIC DNA]</scope>
    <source>
        <strain evidence="13 14">JCM 6485</strain>
    </source>
</reference>
<evidence type="ECO:0000256" key="8">
    <source>
        <dbReference type="ARBA" id="ARBA00022840"/>
    </source>
</evidence>
<evidence type="ECO:0000256" key="9">
    <source>
        <dbReference type="ARBA" id="ARBA00023118"/>
    </source>
</evidence>
<dbReference type="SMART" id="SM00490">
    <property type="entry name" value="HELICc"/>
    <property type="match status" value="1"/>
</dbReference>
<feature type="domain" description="Helicase C-terminal" evidence="11">
    <location>
        <begin position="555"/>
        <end position="704"/>
    </location>
</feature>
<keyword evidence="14" id="KW-1185">Reference proteome</keyword>
<dbReference type="InterPro" id="IPR006474">
    <property type="entry name" value="Helicase_Cas3_CRISPR-ass_core"/>
</dbReference>
<accession>A0ABN1LN18</accession>
<dbReference type="InterPro" id="IPR006483">
    <property type="entry name" value="CRISPR-assoc_Cas3_HD"/>
</dbReference>
<feature type="domain" description="Helicase ATP-binding" evidence="10">
    <location>
        <begin position="328"/>
        <end position="525"/>
    </location>
</feature>
<evidence type="ECO:0000256" key="7">
    <source>
        <dbReference type="ARBA" id="ARBA00022806"/>
    </source>
</evidence>
<dbReference type="Pfam" id="PF22590">
    <property type="entry name" value="Cas3-like_C_2"/>
    <property type="match status" value="1"/>
</dbReference>
<evidence type="ECO:0000256" key="1">
    <source>
        <dbReference type="ARBA" id="ARBA00006847"/>
    </source>
</evidence>
<evidence type="ECO:0000256" key="4">
    <source>
        <dbReference type="ARBA" id="ARBA00022723"/>
    </source>
</evidence>
<dbReference type="InterPro" id="IPR014001">
    <property type="entry name" value="Helicase_ATP-bd"/>
</dbReference>
<dbReference type="Pfam" id="PF00270">
    <property type="entry name" value="DEAD"/>
    <property type="match status" value="1"/>
</dbReference>
<dbReference type="RefSeq" id="WP_054199872.1">
    <property type="nucleotide sequence ID" value="NZ_BAAACO010000001.1"/>
</dbReference>
<dbReference type="InterPro" id="IPR054712">
    <property type="entry name" value="Cas3-like_dom"/>
</dbReference>
<dbReference type="PROSITE" id="PS51194">
    <property type="entry name" value="HELICASE_CTER"/>
    <property type="match status" value="1"/>
</dbReference>
<sequence length="864" mass="102243">MYINILKDFNINKLINENYKIYAHIEGENKETLKMHIDLCIKYFEKIIIDKDLESVFLKFEDLFLKDKGKESKNLFREMLISIVTMHDIGKINPMFQKKKMNNNLNIKGNENIDDSKHSIYSSIIYLDYYLEKIMSLTKMKAINKEERKCLLAFLILNSYIISRHHSGFTSVTLDKYIEDILYMFDENSDFEKIDYIINSVYFRKHKIKLNYIKGIVDSYRSFLKEMKEGLDGIENSIAIYTYERIMLSCLIACDYYGTSEFMSNVEVSNIGKIDDINEFYKSYKDGEIYKLIRKYEKEHYGKDKDFSKVQNINILRNELFLDAEKELIKNKSKNIYYLEAPTGSGKSNVAMNLSFKLLEMDEKKNKIFYVYPFNTLIEQNISSINKIYSNNDEVLKKIAVINSLFPIKVEREEEFEDIEFKEYEKALLNRQFLNYPMILTTHVSIFRYMFGSRKEDIFPFHQLVNSVIVLDEIQSYKNKIWREIIEFLNTFSKILNIKIIIMSATLPNLDDLLKTESESVKLIKNRDKYFSNSIFKDRVKADYSLIHSESIFEDIIDVIRKYSGKKILIEFIKKSSAYSFFDELKLRKELGEIKEDIRLLTGDDNSIEREKIINEIKDKKRKDGIILVATQVIEAGVDIDMNIGFKDISMLDSEEQFLGRINRSCSNEDDSIAYFFDLDDARSIYKEDVRKDEGVTLKNDEIKEILSNKEFSKYYMKINDKVINNTSKINELNTEMFFKDSVCKLNFGEIEKKMKLIDDDQNDIQIFLNYTIDKNGELICGDKVWGEYKTLLMDNYINYAEKMVKLSEIKAKMNYFIYRIRTKQNFNYNDRIGEILYIDNGEDFFNEGKLDKSKFENDIGEFI</sequence>
<dbReference type="InterPro" id="IPR011545">
    <property type="entry name" value="DEAD/DEAH_box_helicase_dom"/>
</dbReference>
<comment type="similarity">
    <text evidence="1">In the N-terminal section; belongs to the CRISPR-associated nuclease Cas3-HD family.</text>
</comment>
<keyword evidence="4" id="KW-0479">Metal-binding</keyword>
<evidence type="ECO:0000313" key="14">
    <source>
        <dbReference type="Proteomes" id="UP001501764"/>
    </source>
</evidence>
<dbReference type="CDD" id="cd09641">
    <property type="entry name" value="Cas3''_I"/>
    <property type="match status" value="1"/>
</dbReference>
<dbReference type="InterPro" id="IPR038257">
    <property type="entry name" value="CRISPR-assoc_Cas3_HD_sf"/>
</dbReference>
<dbReference type="InterPro" id="IPR001650">
    <property type="entry name" value="Helicase_C-like"/>
</dbReference>
<dbReference type="SUPFAM" id="SSF52540">
    <property type="entry name" value="P-loop containing nucleoside triphosphate hydrolases"/>
    <property type="match status" value="1"/>
</dbReference>
<dbReference type="Gene3D" id="1.10.3210.30">
    <property type="match status" value="1"/>
</dbReference>
<evidence type="ECO:0000259" key="10">
    <source>
        <dbReference type="PROSITE" id="PS51192"/>
    </source>
</evidence>
<dbReference type="Gene3D" id="3.40.50.300">
    <property type="entry name" value="P-loop containing nucleotide triphosphate hydrolases"/>
    <property type="match status" value="2"/>
</dbReference>
<dbReference type="NCBIfam" id="TIGR01587">
    <property type="entry name" value="cas3_core"/>
    <property type="match status" value="1"/>
</dbReference>
<gene>
    <name evidence="13" type="ORF">GCM10008916_14690</name>
</gene>
<evidence type="ECO:0000259" key="12">
    <source>
        <dbReference type="PROSITE" id="PS51643"/>
    </source>
</evidence>
<dbReference type="PROSITE" id="PS51643">
    <property type="entry name" value="HD_CAS3"/>
    <property type="match status" value="1"/>
</dbReference>
<comment type="caution">
    <text evidence="13">The sequence shown here is derived from an EMBL/GenBank/DDBJ whole genome shotgun (WGS) entry which is preliminary data.</text>
</comment>
<dbReference type="PROSITE" id="PS51192">
    <property type="entry name" value="HELICASE_ATP_BIND_1"/>
    <property type="match status" value="1"/>
</dbReference>
<evidence type="ECO:0000256" key="5">
    <source>
        <dbReference type="ARBA" id="ARBA00022741"/>
    </source>
</evidence>
<evidence type="ECO:0000256" key="2">
    <source>
        <dbReference type="ARBA" id="ARBA00009046"/>
    </source>
</evidence>
<comment type="similarity">
    <text evidence="2">In the central section; belongs to the CRISPR-associated helicase Cas3 family.</text>
</comment>
<keyword evidence="8" id="KW-0067">ATP-binding</keyword>
<dbReference type="Proteomes" id="UP001501764">
    <property type="component" value="Unassembled WGS sequence"/>
</dbReference>
<protein>
    <submittedName>
        <fullName evidence="13">CRISPR-associated helicase/endonuclease Cas3</fullName>
    </submittedName>
</protein>
<name>A0ABN1LN18_9CLOT</name>
<organism evidence="13 14">
    <name type="scientific">Clostridium nitritogenes</name>
    <dbReference type="NCBI Taxonomy" id="83340"/>
    <lineage>
        <taxon>Bacteria</taxon>
        <taxon>Bacillati</taxon>
        <taxon>Bacillota</taxon>
        <taxon>Clostridia</taxon>
        <taxon>Eubacteriales</taxon>
        <taxon>Clostridiaceae</taxon>
        <taxon>Clostridium</taxon>
    </lineage>
</organism>
<dbReference type="EMBL" id="BAAACO010000001">
    <property type="protein sequence ID" value="GAA0858131.1"/>
    <property type="molecule type" value="Genomic_DNA"/>
</dbReference>
<proteinExistence type="inferred from homology"/>
<keyword evidence="6" id="KW-0378">Hydrolase</keyword>
<keyword evidence="9" id="KW-0051">Antiviral defense</keyword>
<dbReference type="SMART" id="SM00487">
    <property type="entry name" value="DEXDc"/>
    <property type="match status" value="1"/>
</dbReference>
<keyword evidence="7" id="KW-0347">Helicase</keyword>
<dbReference type="InterPro" id="IPR027417">
    <property type="entry name" value="P-loop_NTPase"/>
</dbReference>
<keyword evidence="5" id="KW-0547">Nucleotide-binding</keyword>
<feature type="domain" description="HD Cas3-type" evidence="12">
    <location>
        <begin position="26"/>
        <end position="257"/>
    </location>
</feature>
<evidence type="ECO:0000256" key="3">
    <source>
        <dbReference type="ARBA" id="ARBA00022722"/>
    </source>
</evidence>
<dbReference type="NCBIfam" id="TIGR01596">
    <property type="entry name" value="cas3_HD"/>
    <property type="match status" value="1"/>
</dbReference>
<evidence type="ECO:0000256" key="6">
    <source>
        <dbReference type="ARBA" id="ARBA00022801"/>
    </source>
</evidence>
<evidence type="ECO:0000313" key="13">
    <source>
        <dbReference type="EMBL" id="GAA0858131.1"/>
    </source>
</evidence>
<keyword evidence="3" id="KW-0540">Nuclease</keyword>
<evidence type="ECO:0000259" key="11">
    <source>
        <dbReference type="PROSITE" id="PS51194"/>
    </source>
</evidence>